<reference evidence="1 2" key="1">
    <citation type="submission" date="2021-01" db="EMBL/GenBank/DDBJ databases">
        <title>Whole genome sequence of Paenibacillus sonchi LMG 24727 for comparative genomics.</title>
        <authorList>
            <person name="Lee G."/>
            <person name="Kim M.-J."/>
            <person name="Lim K."/>
            <person name="Shin J.-H."/>
        </authorList>
    </citation>
    <scope>NUCLEOTIDE SEQUENCE [LARGE SCALE GENOMIC DNA]</scope>
    <source>
        <strain evidence="1 2">LMG 24727</strain>
    </source>
</reference>
<gene>
    <name evidence="1" type="ORF">JI735_17635</name>
</gene>
<proteinExistence type="predicted"/>
<keyword evidence="2" id="KW-1185">Reference proteome</keyword>
<evidence type="ECO:0000313" key="2">
    <source>
        <dbReference type="Proteomes" id="UP000595841"/>
    </source>
</evidence>
<name>A0A974P8A2_9BACL</name>
<organism evidence="1 2">
    <name type="scientific">Paenibacillus sonchi</name>
    <dbReference type="NCBI Taxonomy" id="373687"/>
    <lineage>
        <taxon>Bacteria</taxon>
        <taxon>Bacillati</taxon>
        <taxon>Bacillota</taxon>
        <taxon>Bacilli</taxon>
        <taxon>Bacillales</taxon>
        <taxon>Paenibacillaceae</taxon>
        <taxon>Paenibacillus</taxon>
        <taxon>Paenibacillus sonchi group</taxon>
    </lineage>
</organism>
<accession>A0A974P8A2</accession>
<dbReference type="RefSeq" id="WP_202676245.1">
    <property type="nucleotide sequence ID" value="NZ_CP068595.1"/>
</dbReference>
<dbReference type="KEGG" id="pson:JI735_17635"/>
<dbReference type="Proteomes" id="UP000595841">
    <property type="component" value="Chromosome"/>
</dbReference>
<dbReference type="EMBL" id="CP068595">
    <property type="protein sequence ID" value="QQZ58613.1"/>
    <property type="molecule type" value="Genomic_DNA"/>
</dbReference>
<protein>
    <submittedName>
        <fullName evidence="1">Uncharacterized protein</fullName>
    </submittedName>
</protein>
<sequence length="79" mass="8588">MSASLSSIRSWQIAEGDMQLISGPLDKLGINYYNGTAARHDSEDGLMQISTVNVGMGTRISAGRSIRRDFTSFLAAFMN</sequence>
<dbReference type="AlphaFoldDB" id="A0A974P8A2"/>
<evidence type="ECO:0000313" key="1">
    <source>
        <dbReference type="EMBL" id="QQZ58613.1"/>
    </source>
</evidence>